<evidence type="ECO:0000313" key="1">
    <source>
        <dbReference type="EMBL" id="KAJ7992135.1"/>
    </source>
</evidence>
<proteinExistence type="predicted"/>
<name>A0ACC2FLM5_DALPE</name>
<evidence type="ECO:0000313" key="2">
    <source>
        <dbReference type="Proteomes" id="UP001157502"/>
    </source>
</evidence>
<sequence length="126" mass="13690">MLCPDLCDAGKTVPGAAVLWTLPPSRSVFQLGKMSQRVSSAGCLETTPPPCLLSGSPGFRSNTYPDPEVSFCSRIVPHLHFHLDSCVRYQAVHHLFTCRISSPISHPGSAWKIGLQVSRTWTDVVG</sequence>
<accession>A0ACC2FLM5</accession>
<dbReference type="Proteomes" id="UP001157502">
    <property type="component" value="Chromosome 25"/>
</dbReference>
<dbReference type="EMBL" id="CM055752">
    <property type="protein sequence ID" value="KAJ7992135.1"/>
    <property type="molecule type" value="Genomic_DNA"/>
</dbReference>
<comment type="caution">
    <text evidence="1">The sequence shown here is derived from an EMBL/GenBank/DDBJ whole genome shotgun (WGS) entry which is preliminary data.</text>
</comment>
<keyword evidence="2" id="KW-1185">Reference proteome</keyword>
<protein>
    <submittedName>
        <fullName evidence="1">Uncharacterized protein</fullName>
    </submittedName>
</protein>
<reference evidence="1" key="1">
    <citation type="submission" date="2021-05" db="EMBL/GenBank/DDBJ databases">
        <authorList>
            <person name="Pan Q."/>
            <person name="Jouanno E."/>
            <person name="Zahm M."/>
            <person name="Klopp C."/>
            <person name="Cabau C."/>
            <person name="Louis A."/>
            <person name="Berthelot C."/>
            <person name="Parey E."/>
            <person name="Roest Crollius H."/>
            <person name="Montfort J."/>
            <person name="Robinson-Rechavi M."/>
            <person name="Bouchez O."/>
            <person name="Lampietro C."/>
            <person name="Lopez Roques C."/>
            <person name="Donnadieu C."/>
            <person name="Postlethwait J."/>
            <person name="Bobe J."/>
            <person name="Dillon D."/>
            <person name="Chandos A."/>
            <person name="von Hippel F."/>
            <person name="Guiguen Y."/>
        </authorList>
    </citation>
    <scope>NUCLEOTIDE SEQUENCE</scope>
    <source>
        <strain evidence="1">YG-Jan2019</strain>
    </source>
</reference>
<gene>
    <name evidence="1" type="ORF">DPEC_G00275400</name>
</gene>
<organism evidence="1 2">
    <name type="scientific">Dallia pectoralis</name>
    <name type="common">Alaska blackfish</name>
    <dbReference type="NCBI Taxonomy" id="75939"/>
    <lineage>
        <taxon>Eukaryota</taxon>
        <taxon>Metazoa</taxon>
        <taxon>Chordata</taxon>
        <taxon>Craniata</taxon>
        <taxon>Vertebrata</taxon>
        <taxon>Euteleostomi</taxon>
        <taxon>Actinopterygii</taxon>
        <taxon>Neopterygii</taxon>
        <taxon>Teleostei</taxon>
        <taxon>Protacanthopterygii</taxon>
        <taxon>Esociformes</taxon>
        <taxon>Umbridae</taxon>
        <taxon>Dallia</taxon>
    </lineage>
</organism>